<feature type="compositionally biased region" description="Basic and acidic residues" evidence="1">
    <location>
        <begin position="557"/>
        <end position="566"/>
    </location>
</feature>
<feature type="compositionally biased region" description="Low complexity" evidence="1">
    <location>
        <begin position="193"/>
        <end position="205"/>
    </location>
</feature>
<feature type="compositionally biased region" description="Basic and acidic residues" evidence="1">
    <location>
        <begin position="806"/>
        <end position="815"/>
    </location>
</feature>
<dbReference type="Proteomes" id="UP000247409">
    <property type="component" value="Unassembled WGS sequence"/>
</dbReference>
<feature type="region of interest" description="Disordered" evidence="1">
    <location>
        <begin position="713"/>
        <end position="740"/>
    </location>
</feature>
<evidence type="ECO:0000313" key="2">
    <source>
        <dbReference type="EMBL" id="PXF45591.1"/>
    </source>
</evidence>
<feature type="region of interest" description="Disordered" evidence="1">
    <location>
        <begin position="281"/>
        <end position="324"/>
    </location>
</feature>
<feature type="region of interest" description="Disordered" evidence="1">
    <location>
        <begin position="463"/>
        <end position="492"/>
    </location>
</feature>
<feature type="region of interest" description="Disordered" evidence="1">
    <location>
        <begin position="380"/>
        <end position="407"/>
    </location>
</feature>
<accession>A0A2V3ITY6</accession>
<comment type="caution">
    <text evidence="2">The sequence shown here is derived from an EMBL/GenBank/DDBJ whole genome shotgun (WGS) entry which is preliminary data.</text>
</comment>
<dbReference type="EMBL" id="NBIV01000057">
    <property type="protein sequence ID" value="PXF45591.1"/>
    <property type="molecule type" value="Genomic_DNA"/>
</dbReference>
<feature type="compositionally biased region" description="Basic and acidic residues" evidence="1">
    <location>
        <begin position="715"/>
        <end position="731"/>
    </location>
</feature>
<organism evidence="2 3">
    <name type="scientific">Gracilariopsis chorda</name>
    <dbReference type="NCBI Taxonomy" id="448386"/>
    <lineage>
        <taxon>Eukaryota</taxon>
        <taxon>Rhodophyta</taxon>
        <taxon>Florideophyceae</taxon>
        <taxon>Rhodymeniophycidae</taxon>
        <taxon>Gracilariales</taxon>
        <taxon>Gracilariaceae</taxon>
        <taxon>Gracilariopsis</taxon>
    </lineage>
</organism>
<proteinExistence type="predicted"/>
<dbReference type="OrthoDB" id="10607189at2759"/>
<feature type="region of interest" description="Disordered" evidence="1">
    <location>
        <begin position="581"/>
        <end position="613"/>
    </location>
</feature>
<feature type="region of interest" description="Disordered" evidence="1">
    <location>
        <begin position="193"/>
        <end position="243"/>
    </location>
</feature>
<feature type="compositionally biased region" description="Basic and acidic residues" evidence="1">
    <location>
        <begin position="872"/>
        <end position="891"/>
    </location>
</feature>
<feature type="compositionally biased region" description="Polar residues" evidence="1">
    <location>
        <begin position="206"/>
        <end position="243"/>
    </location>
</feature>
<feature type="compositionally biased region" description="Polar residues" evidence="1">
    <location>
        <begin position="281"/>
        <end position="320"/>
    </location>
</feature>
<evidence type="ECO:0000313" key="3">
    <source>
        <dbReference type="Proteomes" id="UP000247409"/>
    </source>
</evidence>
<name>A0A2V3ITY6_9FLOR</name>
<gene>
    <name evidence="2" type="ORF">BWQ96_04668</name>
</gene>
<sequence>MASYHTALDTFSARIHAGLPCILVFYRGERSFFCRQWLKRWLSIRALSPRLTQLNAALLFVCSQSQGKAFSLADQLTNVTQHPSHQVLFYGDPDNALVNHLTASKLPAPVITNPTVHRAHGWLFEHGMVQPAVIAVFENVVLYHWCSNPSFLNGAGKLDRPDPWQVWDLIETNLESILKQRFPPQCIIPKLSSQSSTRSRLHSASGATPTSADSPQSPLLSDRNASLSASSYRSQRTEPSVVSSAFATTDPAVLHVRQNAHHTHSRQNHSSLVNTINTANLSSNSTVNRPGTNLFELTSFSPSHQPQPEQHATQSPSSPHESLKLQTPLWYDRPDTDLNASHHKLHNFTSSIPDSPPHPSDIQSASDRLQLFAAIQSSHSSLHSSASSDHRSPLPFVSSPDHPQRSSSATLLLNDEYASSELDVLCSPPSREDKLSRQLDDQHHYSQFLARATAMERNALNRAQRGLRSPDSQGPPSSGDLREPLEGSAASLGSDVVDSVLKRVGSVRTSDSNAGSHLRDGVSFPSIRIDEENEHRESGVFDVLRELSDQIYLYERRSSRKSDRSGSGRALGFSTDARVPRGVRSLERNPSIESIPLKSSSGTNIGSAGVRKDRTTKSIIPELDGVIKAKPGSSLSDDSPLFVRNHSVQSETTGICAPSLQSDLSSDVDATVVDVASPNQRRTSHNPQMSARVRDEYEAYDDFVVAEYQVEESVEERQSDNAPNAHDRDLRAPIGSGDMIHGGEQEELRAIKSETSPMDETLSKFSRGRHIDGRGLRGAFGRVRRSIRYEDSERPRRFDSLKAKMLGRGEGRGGDGRAGVRTRSRGGNAEDDAHLHRIGSGLFDNRVTGASDVHRRNDSSQIRASSPVAKSGRGEKKWWNRRHEGDRHQDRGGVVVSFGDAAAFFRSRRKGR</sequence>
<protein>
    <submittedName>
        <fullName evidence="2">Uncharacterized protein</fullName>
    </submittedName>
</protein>
<feature type="compositionally biased region" description="Low complexity" evidence="1">
    <location>
        <begin position="469"/>
        <end position="479"/>
    </location>
</feature>
<keyword evidence="3" id="KW-1185">Reference proteome</keyword>
<feature type="compositionally biased region" description="Polar residues" evidence="1">
    <location>
        <begin position="597"/>
        <end position="606"/>
    </location>
</feature>
<evidence type="ECO:0000256" key="1">
    <source>
        <dbReference type="SAM" id="MobiDB-lite"/>
    </source>
</evidence>
<dbReference type="AlphaFoldDB" id="A0A2V3ITY6"/>
<reference evidence="2 3" key="1">
    <citation type="journal article" date="2018" name="Mol. Biol. Evol.">
        <title>Analysis of the draft genome of the red seaweed Gracilariopsis chorda provides insights into genome size evolution in Rhodophyta.</title>
        <authorList>
            <person name="Lee J."/>
            <person name="Yang E.C."/>
            <person name="Graf L."/>
            <person name="Yang J.H."/>
            <person name="Qiu H."/>
            <person name="Zel Zion U."/>
            <person name="Chan C.X."/>
            <person name="Stephens T.G."/>
            <person name="Weber A.P.M."/>
            <person name="Boo G.H."/>
            <person name="Boo S.M."/>
            <person name="Kim K.M."/>
            <person name="Shin Y."/>
            <person name="Jung M."/>
            <person name="Lee S.J."/>
            <person name="Yim H.S."/>
            <person name="Lee J.H."/>
            <person name="Bhattacharya D."/>
            <person name="Yoon H.S."/>
        </authorList>
    </citation>
    <scope>NUCLEOTIDE SEQUENCE [LARGE SCALE GENOMIC DNA]</scope>
    <source>
        <strain evidence="2 3">SKKU-2015</strain>
        <tissue evidence="2">Whole body</tissue>
    </source>
</reference>
<feature type="region of interest" description="Disordered" evidence="1">
    <location>
        <begin position="557"/>
        <end position="576"/>
    </location>
</feature>
<feature type="region of interest" description="Disordered" evidence="1">
    <location>
        <begin position="852"/>
        <end position="893"/>
    </location>
</feature>
<feature type="region of interest" description="Disordered" evidence="1">
    <location>
        <begin position="806"/>
        <end position="833"/>
    </location>
</feature>